<evidence type="ECO:0000313" key="3">
    <source>
        <dbReference type="Proteomes" id="UP000749040"/>
    </source>
</evidence>
<gene>
    <name evidence="2" type="ORF">ITX44_20365</name>
</gene>
<evidence type="ECO:0000313" key="2">
    <source>
        <dbReference type="EMBL" id="MBM9506856.1"/>
    </source>
</evidence>
<sequence>MTGPDFRPDGLQPAHAHDDLTAGGVRDGDLTVLAEHHAEGPEQASHLIAHDASAPWAGPGADQLVAIHITRDMDRRSFTFDTRRHATLAFAQKWLIQRGCPLARRVGVHRALHRGRP</sequence>
<proteinExistence type="predicted"/>
<accession>A0ABS2TU56</accession>
<feature type="region of interest" description="Disordered" evidence="1">
    <location>
        <begin position="1"/>
        <end position="23"/>
    </location>
</feature>
<comment type="caution">
    <text evidence="2">The sequence shown here is derived from an EMBL/GenBank/DDBJ whole genome shotgun (WGS) entry which is preliminary data.</text>
</comment>
<dbReference type="RefSeq" id="WP_205358715.1">
    <property type="nucleotide sequence ID" value="NZ_JADKYB010000010.1"/>
</dbReference>
<protein>
    <submittedName>
        <fullName evidence="2">Uncharacterized protein</fullName>
    </submittedName>
</protein>
<evidence type="ECO:0000256" key="1">
    <source>
        <dbReference type="SAM" id="MobiDB-lite"/>
    </source>
</evidence>
<dbReference type="Proteomes" id="UP000749040">
    <property type="component" value="Unassembled WGS sequence"/>
</dbReference>
<reference evidence="2 3" key="1">
    <citation type="submission" date="2021-01" db="EMBL/GenBank/DDBJ databases">
        <title>Streptomyces acididurans sp. nov., isolated from a peat swamp forest soil.</title>
        <authorList>
            <person name="Chantavorakit T."/>
            <person name="Duangmal K."/>
        </authorList>
    </citation>
    <scope>NUCLEOTIDE SEQUENCE [LARGE SCALE GENOMIC DNA]</scope>
    <source>
        <strain evidence="2 3">KK5PA1</strain>
    </source>
</reference>
<keyword evidence="3" id="KW-1185">Reference proteome</keyword>
<organism evidence="2 3">
    <name type="scientific">Actinacidiphila acididurans</name>
    <dbReference type="NCBI Taxonomy" id="2784346"/>
    <lineage>
        <taxon>Bacteria</taxon>
        <taxon>Bacillati</taxon>
        <taxon>Actinomycetota</taxon>
        <taxon>Actinomycetes</taxon>
        <taxon>Kitasatosporales</taxon>
        <taxon>Streptomycetaceae</taxon>
        <taxon>Actinacidiphila</taxon>
    </lineage>
</organism>
<name>A0ABS2TU56_9ACTN</name>
<dbReference type="EMBL" id="JADKYB010000010">
    <property type="protein sequence ID" value="MBM9506856.1"/>
    <property type="molecule type" value="Genomic_DNA"/>
</dbReference>